<evidence type="ECO:0000313" key="4">
    <source>
        <dbReference type="Proteomes" id="UP001642409"/>
    </source>
</evidence>
<proteinExistence type="predicted"/>
<protein>
    <submittedName>
        <fullName evidence="3">Hypothetical_protein</fullName>
    </submittedName>
</protein>
<organism evidence="2">
    <name type="scientific">Hexamita inflata</name>
    <dbReference type="NCBI Taxonomy" id="28002"/>
    <lineage>
        <taxon>Eukaryota</taxon>
        <taxon>Metamonada</taxon>
        <taxon>Diplomonadida</taxon>
        <taxon>Hexamitidae</taxon>
        <taxon>Hexamitinae</taxon>
        <taxon>Hexamita</taxon>
    </lineage>
</organism>
<evidence type="ECO:0000313" key="3">
    <source>
        <dbReference type="EMBL" id="CAL6101603.1"/>
    </source>
</evidence>
<evidence type="ECO:0000313" key="2">
    <source>
        <dbReference type="EMBL" id="CAI9944457.1"/>
    </source>
</evidence>
<dbReference type="EMBL" id="CATOUU010000727">
    <property type="protein sequence ID" value="CAI9944457.1"/>
    <property type="molecule type" value="Genomic_DNA"/>
</dbReference>
<name>A0AA86UB84_9EUKA</name>
<evidence type="ECO:0000256" key="1">
    <source>
        <dbReference type="SAM" id="MobiDB-lite"/>
    </source>
</evidence>
<comment type="caution">
    <text evidence="2">The sequence shown here is derived from an EMBL/GenBank/DDBJ whole genome shotgun (WGS) entry which is preliminary data.</text>
</comment>
<gene>
    <name evidence="2" type="ORF">HINF_LOCUS32102</name>
    <name evidence="3" type="ORF">HINF_LOCUS71269</name>
</gene>
<sequence>MKLIRGGKKRSPLAQSQLNNIFSIEELDEPVVQQKQELKSHRGHQHRYQLREPGERPRRRRRVRNLLHFRQSLIRVRYEYCLFQKIIQLIFDHSIILVTEK</sequence>
<dbReference type="Proteomes" id="UP001642409">
    <property type="component" value="Unassembled WGS sequence"/>
</dbReference>
<reference evidence="2" key="1">
    <citation type="submission" date="2023-06" db="EMBL/GenBank/DDBJ databases">
        <authorList>
            <person name="Kurt Z."/>
        </authorList>
    </citation>
    <scope>NUCLEOTIDE SEQUENCE</scope>
</reference>
<accession>A0AA86UB84</accession>
<keyword evidence="4" id="KW-1185">Reference proteome</keyword>
<feature type="region of interest" description="Disordered" evidence="1">
    <location>
        <begin position="37"/>
        <end position="57"/>
    </location>
</feature>
<reference evidence="3 4" key="2">
    <citation type="submission" date="2024-07" db="EMBL/GenBank/DDBJ databases">
        <authorList>
            <person name="Akdeniz Z."/>
        </authorList>
    </citation>
    <scope>NUCLEOTIDE SEQUENCE [LARGE SCALE GENOMIC DNA]</scope>
</reference>
<dbReference type="EMBL" id="CAXDID020000546">
    <property type="protein sequence ID" value="CAL6101603.1"/>
    <property type="molecule type" value="Genomic_DNA"/>
</dbReference>
<dbReference type="AlphaFoldDB" id="A0AA86UB84"/>